<dbReference type="Pfam" id="PF04402">
    <property type="entry name" value="SIMPL"/>
    <property type="match status" value="1"/>
</dbReference>
<proteinExistence type="predicted"/>
<dbReference type="InterPro" id="IPR052022">
    <property type="entry name" value="26kDa_periplasmic_antigen"/>
</dbReference>
<evidence type="ECO:0000313" key="2">
    <source>
        <dbReference type="EMBL" id="MPL89423.1"/>
    </source>
</evidence>
<dbReference type="PANTHER" id="PTHR34387">
    <property type="entry name" value="SLR1258 PROTEIN"/>
    <property type="match status" value="1"/>
</dbReference>
<keyword evidence="1" id="KW-0812">Transmembrane</keyword>
<sequence>MESLGKNGHILTLAAVVIGAAILSFSIFSSVKYFKSYDRVVSVKGLAERDVPANRVIWPIAFKEIGNDLASLYSSINSKNKIIKDYLIASGLDETEISVSAPQIIDMSAERYQSQPAAYRYNITSVLTVTSEKVELVRGLISSQSDLLQKGVALSTGDYQFVTQFVYTKLNEIKPAMIEEATKNAREAAEKFAKDSQSRLGKIKSANQGQFSISDRDANSPHIKVVRVVSTVEYLLRD</sequence>
<reference evidence="2" key="1">
    <citation type="submission" date="2019-08" db="EMBL/GenBank/DDBJ databases">
        <authorList>
            <person name="Kucharzyk K."/>
            <person name="Murdoch R.W."/>
            <person name="Higgins S."/>
            <person name="Loffler F."/>
        </authorList>
    </citation>
    <scope>NUCLEOTIDE SEQUENCE</scope>
</reference>
<keyword evidence="1" id="KW-1133">Transmembrane helix</keyword>
<dbReference type="GO" id="GO:0006974">
    <property type="term" value="P:DNA damage response"/>
    <property type="evidence" value="ECO:0007669"/>
    <property type="project" value="TreeGrafter"/>
</dbReference>
<dbReference type="PANTHER" id="PTHR34387:SF2">
    <property type="entry name" value="SLR1258 PROTEIN"/>
    <property type="match status" value="1"/>
</dbReference>
<dbReference type="InterPro" id="IPR007497">
    <property type="entry name" value="SIMPL/DUF541"/>
</dbReference>
<accession>A0A644VFK8</accession>
<dbReference type="EMBL" id="VSSQ01000279">
    <property type="protein sequence ID" value="MPL89423.1"/>
    <property type="molecule type" value="Genomic_DNA"/>
</dbReference>
<dbReference type="InterPro" id="IPR016907">
    <property type="entry name" value="UCP029033"/>
</dbReference>
<dbReference type="Gene3D" id="3.30.110.170">
    <property type="entry name" value="Protein of unknown function (DUF541), domain 1"/>
    <property type="match status" value="1"/>
</dbReference>
<dbReference type="AlphaFoldDB" id="A0A644VFK8"/>
<feature type="transmembrane region" description="Helical" evidence="1">
    <location>
        <begin position="12"/>
        <end position="34"/>
    </location>
</feature>
<keyword evidence="1" id="KW-0472">Membrane</keyword>
<dbReference type="PIRSF" id="PIRSF029033">
    <property type="entry name" value="UCP029033"/>
    <property type="match status" value="1"/>
</dbReference>
<organism evidence="2">
    <name type="scientific">bioreactor metagenome</name>
    <dbReference type="NCBI Taxonomy" id="1076179"/>
    <lineage>
        <taxon>unclassified sequences</taxon>
        <taxon>metagenomes</taxon>
        <taxon>ecological metagenomes</taxon>
    </lineage>
</organism>
<name>A0A644VFK8_9ZZZZ</name>
<comment type="caution">
    <text evidence="2">The sequence shown here is derived from an EMBL/GenBank/DDBJ whole genome shotgun (WGS) entry which is preliminary data.</text>
</comment>
<gene>
    <name evidence="2" type="ORF">SDC9_35457</name>
</gene>
<protein>
    <recommendedName>
        <fullName evidence="3">SIMPL domain-containing protein</fullName>
    </recommendedName>
</protein>
<evidence type="ECO:0008006" key="3">
    <source>
        <dbReference type="Google" id="ProtNLM"/>
    </source>
</evidence>
<evidence type="ECO:0000256" key="1">
    <source>
        <dbReference type="SAM" id="Phobius"/>
    </source>
</evidence>